<feature type="signal peptide" evidence="3">
    <location>
        <begin position="1"/>
        <end position="29"/>
    </location>
</feature>
<dbReference type="InterPro" id="IPR058923">
    <property type="entry name" value="RCC1-like_dom"/>
</dbReference>
<dbReference type="RefSeq" id="WP_316412250.1">
    <property type="nucleotide sequence ID" value="NZ_AP027080.1"/>
</dbReference>
<feature type="domain" description="RCC1-like" evidence="4">
    <location>
        <begin position="636"/>
        <end position="902"/>
    </location>
</feature>
<gene>
    <name evidence="5" type="ORF">METEAL_27530</name>
</gene>
<accession>A0AA48K930</accession>
<dbReference type="Pfam" id="PF25390">
    <property type="entry name" value="WD40_RLD"/>
    <property type="match status" value="1"/>
</dbReference>
<reference evidence="6" key="1">
    <citation type="journal article" date="2023" name="Int. J. Syst. Evol. Microbiol.">
        <title>Mesoterricola silvestris gen. nov., sp. nov., Mesoterricola sediminis sp. nov., Geothrix oryzae sp. nov., Geothrix edaphica sp. nov., Geothrix rubra sp. nov., and Geothrix limicola sp. nov., six novel members of Acidobacteriota isolated from soils.</title>
        <authorList>
            <person name="Itoh H."/>
            <person name="Sugisawa Y."/>
            <person name="Mise K."/>
            <person name="Xu Z."/>
            <person name="Kuniyasu M."/>
            <person name="Ushijima N."/>
            <person name="Kawano K."/>
            <person name="Kobayashi E."/>
            <person name="Shiratori Y."/>
            <person name="Masuda Y."/>
            <person name="Senoo K."/>
        </authorList>
    </citation>
    <scope>NUCLEOTIDE SEQUENCE [LARGE SCALE GENOMIC DNA]</scope>
    <source>
        <strain evidence="6">W79</strain>
    </source>
</reference>
<dbReference type="KEGG" id="msil:METEAL_27530"/>
<dbReference type="InterPro" id="IPR009091">
    <property type="entry name" value="RCC1/BLIP-II"/>
</dbReference>
<dbReference type="PROSITE" id="PS51257">
    <property type="entry name" value="PROKAR_LIPOPROTEIN"/>
    <property type="match status" value="1"/>
</dbReference>
<evidence type="ECO:0000256" key="1">
    <source>
        <dbReference type="ARBA" id="ARBA00022658"/>
    </source>
</evidence>
<dbReference type="PROSITE" id="PS50012">
    <property type="entry name" value="RCC1_3"/>
    <property type="match status" value="6"/>
</dbReference>
<dbReference type="InterPro" id="IPR000408">
    <property type="entry name" value="Reg_chr_condens"/>
</dbReference>
<dbReference type="Proteomes" id="UP001238179">
    <property type="component" value="Chromosome"/>
</dbReference>
<dbReference type="PRINTS" id="PR00633">
    <property type="entry name" value="RCCNDNSATION"/>
</dbReference>
<evidence type="ECO:0000256" key="3">
    <source>
        <dbReference type="SAM" id="SignalP"/>
    </source>
</evidence>
<keyword evidence="3" id="KW-0732">Signal</keyword>
<organism evidence="5 6">
    <name type="scientific">Mesoterricola silvestris</name>
    <dbReference type="NCBI Taxonomy" id="2927979"/>
    <lineage>
        <taxon>Bacteria</taxon>
        <taxon>Pseudomonadati</taxon>
        <taxon>Acidobacteriota</taxon>
        <taxon>Holophagae</taxon>
        <taxon>Holophagales</taxon>
        <taxon>Holophagaceae</taxon>
        <taxon>Mesoterricola</taxon>
    </lineage>
</organism>
<sequence length="1020" mass="102925">MAPLRLGLRTRFALLALLAALAGCGSSSGGSPTVPADPSISAFSATPALLTRGATVDLTATYRDGTGTVDHGVGALASAAVAHATPQEATTYTLTVTGNGKTVTRTASVDVVAPPVQPVVQAAAQATEGQTALAASVPAQNGCTFAWTLTSGTVTAGQGTAQITFTAGAPGSLGISCVATNAAGTASAAGTATCTVVAAPRLASFLATPAILTLGDACGLTAQFSGGTALLQPGGIALTSGQTVQVTPTTDTHFTVTVTNPLGVSTALGLDVQVVAPPVITAFSAAGDWLPMAQGLTLSATFSGGTAVVRPGNRTILSGTALPWTGPMPDRFELAVTNAAGRVATLRAQARPRRAVALGRNGSWMLKDDGTLWVCGQNATQMPMGYPDWTPDTSVPTRNAALTGVVSLVGNQSGALALKADGTVWHLEANGTFPAALLPGLPAITSISSSGNHNLALAVDGTAWAWGSNFSGELGDGTTTTRATPAQVLGLPAIEGLHAGSNSSFAFGADGTVWGWGSNYNGQLARASGANVQAPVQLQGLPFPASLALTGNGTFALDFEGRLWAWGNVPGSTNPTTVTRQTDLPGAVRLVSDSRLAAALALDGTLWTWGPNYSGSLGTGDFEARSSAFKVALGPVLDLATDGASTLALLQDGTFWTWGDNSAGQLGDTIPVDRTSPVDLAISSPLTALAASTWSTAAVTADGGLWLWGQDPRTPAYRFLTVPTSAPGFAPLARVAMGLYQGLAQRVDGSLWRWGWANPVSADDGFSAQAQVTGLGPVAGITSPGSSTFFVLQDGTLWAQGNNSSGNLGDGSTTTRPTPVQVTGLTDVRQVAASSWHTLALDGAGRIWAWGDNSYAQLGDGTLTSRTSPALVPGFTGVTSVSAGSTFSAALLADGTVSTWGWLQPLAYRAPPAVLPGSANTRALAAGQQHLLTLQADGTVRSIGNAGNGQTGQGTFNSLATLTAIPGLTGVQGIASSGYTSFAWGATFAKGWGQDAWGSLGLGRIIERPTPGRIEGHTAW</sequence>
<keyword evidence="2" id="KW-0677">Repeat</keyword>
<protein>
    <recommendedName>
        <fullName evidence="4">RCC1-like domain-containing protein</fullName>
    </recommendedName>
</protein>
<dbReference type="EMBL" id="AP027080">
    <property type="protein sequence ID" value="BDU73579.1"/>
    <property type="molecule type" value="Genomic_DNA"/>
</dbReference>
<keyword evidence="1" id="KW-0344">Guanine-nucleotide releasing factor</keyword>
<dbReference type="Gene3D" id="2.130.10.30">
    <property type="entry name" value="Regulator of chromosome condensation 1/beta-lactamase-inhibitor protein II"/>
    <property type="match status" value="5"/>
</dbReference>
<dbReference type="GO" id="GO:0005085">
    <property type="term" value="F:guanyl-nucleotide exchange factor activity"/>
    <property type="evidence" value="ECO:0007669"/>
    <property type="project" value="TreeGrafter"/>
</dbReference>
<dbReference type="PANTHER" id="PTHR45982:SF1">
    <property type="entry name" value="REGULATOR OF CHROMOSOME CONDENSATION"/>
    <property type="match status" value="1"/>
</dbReference>
<proteinExistence type="predicted"/>
<name>A0AA48K930_9BACT</name>
<dbReference type="SUPFAM" id="SSF50985">
    <property type="entry name" value="RCC1/BLIP-II"/>
    <property type="match status" value="3"/>
</dbReference>
<dbReference type="GO" id="GO:0005737">
    <property type="term" value="C:cytoplasm"/>
    <property type="evidence" value="ECO:0007669"/>
    <property type="project" value="TreeGrafter"/>
</dbReference>
<dbReference type="InterPro" id="IPR051553">
    <property type="entry name" value="Ran_GTPase-activating"/>
</dbReference>
<dbReference type="AlphaFoldDB" id="A0AA48K930"/>
<feature type="chain" id="PRO_5041284076" description="RCC1-like domain-containing protein" evidence="3">
    <location>
        <begin position="30"/>
        <end position="1020"/>
    </location>
</feature>
<keyword evidence="6" id="KW-1185">Reference proteome</keyword>
<dbReference type="Pfam" id="PF13540">
    <property type="entry name" value="RCC1_2"/>
    <property type="match status" value="1"/>
</dbReference>
<evidence type="ECO:0000259" key="4">
    <source>
        <dbReference type="Pfam" id="PF25390"/>
    </source>
</evidence>
<dbReference type="Pfam" id="PF00415">
    <property type="entry name" value="RCC1"/>
    <property type="match status" value="1"/>
</dbReference>
<evidence type="ECO:0000313" key="6">
    <source>
        <dbReference type="Proteomes" id="UP001238179"/>
    </source>
</evidence>
<evidence type="ECO:0000313" key="5">
    <source>
        <dbReference type="EMBL" id="BDU73579.1"/>
    </source>
</evidence>
<dbReference type="PANTHER" id="PTHR45982">
    <property type="entry name" value="REGULATOR OF CHROMOSOME CONDENSATION"/>
    <property type="match status" value="1"/>
</dbReference>
<evidence type="ECO:0000256" key="2">
    <source>
        <dbReference type="ARBA" id="ARBA00022737"/>
    </source>
</evidence>